<evidence type="ECO:0000256" key="1">
    <source>
        <dbReference type="SAM" id="Phobius"/>
    </source>
</evidence>
<evidence type="ECO:0008006" key="4">
    <source>
        <dbReference type="Google" id="ProtNLM"/>
    </source>
</evidence>
<dbReference type="EMBL" id="AQGU01000024">
    <property type="protein sequence ID" value="MBE0358774.1"/>
    <property type="molecule type" value="Genomic_DNA"/>
</dbReference>
<keyword evidence="1" id="KW-0472">Membrane</keyword>
<protein>
    <recommendedName>
        <fullName evidence="4">Transposase</fullName>
    </recommendedName>
</protein>
<evidence type="ECO:0000313" key="3">
    <source>
        <dbReference type="Proteomes" id="UP000648482"/>
    </source>
</evidence>
<gene>
    <name evidence="2" type="ORF">PALI_a3572</name>
</gene>
<organism evidence="2 3">
    <name type="scientific">Pseudoalteromonas aliena SW19</name>
    <dbReference type="NCBI Taxonomy" id="1314866"/>
    <lineage>
        <taxon>Bacteria</taxon>
        <taxon>Pseudomonadati</taxon>
        <taxon>Pseudomonadota</taxon>
        <taxon>Gammaproteobacteria</taxon>
        <taxon>Alteromonadales</taxon>
        <taxon>Pseudoalteromonadaceae</taxon>
        <taxon>Pseudoalteromonas</taxon>
    </lineage>
</organism>
<comment type="caution">
    <text evidence="2">The sequence shown here is derived from an EMBL/GenBank/DDBJ whole genome shotgun (WGS) entry which is preliminary data.</text>
</comment>
<keyword evidence="3" id="KW-1185">Reference proteome</keyword>
<dbReference type="Proteomes" id="UP000648482">
    <property type="component" value="Unassembled WGS sequence"/>
</dbReference>
<accession>A0ABR9DWN6</accession>
<feature type="transmembrane region" description="Helical" evidence="1">
    <location>
        <begin position="12"/>
        <end position="32"/>
    </location>
</feature>
<proteinExistence type="predicted"/>
<name>A0ABR9DWN6_9GAMM</name>
<reference evidence="2 3" key="1">
    <citation type="submission" date="2015-06" db="EMBL/GenBank/DDBJ databases">
        <title>Genome sequence of Pseudoalteromonas aliena.</title>
        <authorList>
            <person name="Xie B.-B."/>
            <person name="Rong J.-C."/>
            <person name="Qin Q.-L."/>
            <person name="Zhang Y.-Z."/>
        </authorList>
    </citation>
    <scope>NUCLEOTIDE SEQUENCE [LARGE SCALE GENOMIC DNA]</scope>
    <source>
        <strain evidence="2 3">SW19</strain>
    </source>
</reference>
<keyword evidence="1" id="KW-0812">Transmembrane</keyword>
<keyword evidence="1" id="KW-1133">Transmembrane helix</keyword>
<sequence length="44" mass="5014">MPVERQNGWLKAIYTALLILKIEQLLFAINALPTSLLHQLKLTP</sequence>
<evidence type="ECO:0000313" key="2">
    <source>
        <dbReference type="EMBL" id="MBE0358774.1"/>
    </source>
</evidence>